<sequence length="175" mass="19539">MYLLLPYLLLTTYYLPYLTYLMNLFTLHTVFFFCVLSTWSGVPACPSQPSFRGTNGLMPRCGCGHPGVLCLGHVVPDGEYEGGGVWVAGGIKDAHRAWTKIGTVILTLLTVSLLLLLSHFPFFPLPLPRLIWSSQGCRVLNFQTYIPLSIPFTSCILVYSTTSKKQQTKLYRPVS</sequence>
<evidence type="ECO:0000313" key="3">
    <source>
        <dbReference type="Proteomes" id="UP000247810"/>
    </source>
</evidence>
<dbReference type="AlphaFoldDB" id="A0A319DKB4"/>
<reference evidence="2 3" key="1">
    <citation type="submission" date="2018-02" db="EMBL/GenBank/DDBJ databases">
        <title>The genomes of Aspergillus section Nigri reveals drivers in fungal speciation.</title>
        <authorList>
            <consortium name="DOE Joint Genome Institute"/>
            <person name="Vesth T.C."/>
            <person name="Nybo J."/>
            <person name="Theobald S."/>
            <person name="Brandl J."/>
            <person name="Frisvad J.C."/>
            <person name="Nielsen K.F."/>
            <person name="Lyhne E.K."/>
            <person name="Kogle M.E."/>
            <person name="Kuo A."/>
            <person name="Riley R."/>
            <person name="Clum A."/>
            <person name="Nolan M."/>
            <person name="Lipzen A."/>
            <person name="Salamov A."/>
            <person name="Henrissat B."/>
            <person name="Wiebenga A."/>
            <person name="De vries R.P."/>
            <person name="Grigoriev I.V."/>
            <person name="Mortensen U.H."/>
            <person name="Andersen M.R."/>
            <person name="Baker S.E."/>
        </authorList>
    </citation>
    <scope>NUCLEOTIDE SEQUENCE [LARGE SCALE GENOMIC DNA]</scope>
    <source>
        <strain evidence="2 3">CBS 707.79</strain>
    </source>
</reference>
<keyword evidence="1" id="KW-0472">Membrane</keyword>
<gene>
    <name evidence="2" type="ORF">BO71DRAFT_42488</name>
</gene>
<feature type="transmembrane region" description="Helical" evidence="1">
    <location>
        <begin position="20"/>
        <end position="42"/>
    </location>
</feature>
<dbReference type="VEuPathDB" id="FungiDB:BO71DRAFT_42488"/>
<evidence type="ECO:0000256" key="1">
    <source>
        <dbReference type="SAM" id="Phobius"/>
    </source>
</evidence>
<organism evidence="2 3">
    <name type="scientific">Aspergillus ellipticus CBS 707.79</name>
    <dbReference type="NCBI Taxonomy" id="1448320"/>
    <lineage>
        <taxon>Eukaryota</taxon>
        <taxon>Fungi</taxon>
        <taxon>Dikarya</taxon>
        <taxon>Ascomycota</taxon>
        <taxon>Pezizomycotina</taxon>
        <taxon>Eurotiomycetes</taxon>
        <taxon>Eurotiomycetidae</taxon>
        <taxon>Eurotiales</taxon>
        <taxon>Aspergillaceae</taxon>
        <taxon>Aspergillus</taxon>
        <taxon>Aspergillus subgen. Circumdati</taxon>
    </lineage>
</organism>
<dbReference type="Proteomes" id="UP000247810">
    <property type="component" value="Unassembled WGS sequence"/>
</dbReference>
<accession>A0A319DKB4</accession>
<evidence type="ECO:0000313" key="2">
    <source>
        <dbReference type="EMBL" id="PYH91693.1"/>
    </source>
</evidence>
<feature type="transmembrane region" description="Helical" evidence="1">
    <location>
        <begin position="101"/>
        <end position="122"/>
    </location>
</feature>
<name>A0A319DKB4_9EURO</name>
<keyword evidence="1" id="KW-1133">Transmembrane helix</keyword>
<proteinExistence type="predicted"/>
<protein>
    <submittedName>
        <fullName evidence="2">Uncharacterized protein</fullName>
    </submittedName>
</protein>
<dbReference type="EMBL" id="KZ825936">
    <property type="protein sequence ID" value="PYH91693.1"/>
    <property type="molecule type" value="Genomic_DNA"/>
</dbReference>
<keyword evidence="1" id="KW-0812">Transmembrane</keyword>
<keyword evidence="3" id="KW-1185">Reference proteome</keyword>
<feature type="transmembrane region" description="Helical" evidence="1">
    <location>
        <begin position="142"/>
        <end position="162"/>
    </location>
</feature>